<protein>
    <submittedName>
        <fullName evidence="3">Uncharacterized protein</fullName>
    </submittedName>
</protein>
<evidence type="ECO:0000256" key="1">
    <source>
        <dbReference type="SAM" id="MobiDB-lite"/>
    </source>
</evidence>
<feature type="compositionally biased region" description="Basic and acidic residues" evidence="1">
    <location>
        <begin position="593"/>
        <end position="607"/>
    </location>
</feature>
<dbReference type="EMBL" id="HBFR01023642">
    <property type="protein sequence ID" value="CAD8889754.1"/>
    <property type="molecule type" value="Transcribed_RNA"/>
</dbReference>
<sequence>MKPLSFFRFLIYLLILSKQERYCLGLSRWIIHPQRGHNALSYRDYYRRSYRPWDHRGISFGECHSLVFLSRDSTDWVNGERDELSETRSRVLSMPRSKLIESLKRRGVLWTSSGELIGNVKDRRELEKILFIEIMKEIRGSGSIIDVNNEVDDGGHRKRKKRRKMQISEEKKSSDWDLINNFSKMADQVLDESQEIINNIIYEDDSPPPRPKRRKSRNDYRIYPSPAPKRRKKLKQNEQANVNVNQTSRYVDEGGVRRDVNENRRSMKVPQPTSTTFGERDDATHIKTNQDENVKVGGTPNKVQNTDDKNLQQKRTGEKYTDNSTEEAITKKRQNTEGKDLQQKLKEGEIAVNSRKSINYGRQPRQSSVRRNGPRRRRPDIIFDDSSSNNFSLQEGLFNDERWENMLVPPWSESMNTFRSSEWTKRMSEYVDMAIGADTTNYSPKKKRKRAEKDEDSNEEEYEYDKENLLSKIQQKRGKSAAFWEKEGSMLSLILGRTPGIKILKSKNGFGKNMVTHFLQSSVKMIVICLGMLLRWTTCKGAIPQPVVFIGFLSSLIVAAKGRRIATFVVTMVLMRTIAEAINNLTDDEDEGEKSFEPKDLAEGQEQ</sequence>
<proteinExistence type="predicted"/>
<feature type="region of interest" description="Disordered" evidence="1">
    <location>
        <begin position="441"/>
        <end position="461"/>
    </location>
</feature>
<feature type="signal peptide" evidence="2">
    <location>
        <begin position="1"/>
        <end position="25"/>
    </location>
</feature>
<feature type="compositionally biased region" description="Basic and acidic residues" evidence="1">
    <location>
        <begin position="250"/>
        <end position="265"/>
    </location>
</feature>
<feature type="chain" id="PRO_5030707831" evidence="2">
    <location>
        <begin position="26"/>
        <end position="607"/>
    </location>
</feature>
<reference evidence="3" key="1">
    <citation type="submission" date="2021-01" db="EMBL/GenBank/DDBJ databases">
        <authorList>
            <person name="Corre E."/>
            <person name="Pelletier E."/>
            <person name="Niang G."/>
            <person name="Scheremetjew M."/>
            <person name="Finn R."/>
            <person name="Kale V."/>
            <person name="Holt S."/>
            <person name="Cochrane G."/>
            <person name="Meng A."/>
            <person name="Brown T."/>
            <person name="Cohen L."/>
        </authorList>
    </citation>
    <scope>NUCLEOTIDE SEQUENCE</scope>
    <source>
        <strain evidence="3">308</strain>
    </source>
</reference>
<keyword evidence="2" id="KW-0732">Signal</keyword>
<name>A0A7S1BK06_9STRA</name>
<feature type="compositionally biased region" description="Basic and acidic residues" evidence="1">
    <location>
        <begin position="305"/>
        <end position="321"/>
    </location>
</feature>
<feature type="region of interest" description="Disordered" evidence="1">
    <location>
        <begin position="149"/>
        <end position="170"/>
    </location>
</feature>
<gene>
    <name evidence="3" type="ORF">CHYS00102_LOCUS16959</name>
</gene>
<feature type="region of interest" description="Disordered" evidence="1">
    <location>
        <begin position="202"/>
        <end position="327"/>
    </location>
</feature>
<feature type="compositionally biased region" description="Basic residues" evidence="1">
    <location>
        <begin position="156"/>
        <end position="165"/>
    </location>
</feature>
<evidence type="ECO:0000313" key="3">
    <source>
        <dbReference type="EMBL" id="CAD8889754.1"/>
    </source>
</evidence>
<feature type="region of interest" description="Disordered" evidence="1">
    <location>
        <begin position="355"/>
        <end position="389"/>
    </location>
</feature>
<organism evidence="3">
    <name type="scientific">Corethron hystrix</name>
    <dbReference type="NCBI Taxonomy" id="216773"/>
    <lineage>
        <taxon>Eukaryota</taxon>
        <taxon>Sar</taxon>
        <taxon>Stramenopiles</taxon>
        <taxon>Ochrophyta</taxon>
        <taxon>Bacillariophyta</taxon>
        <taxon>Coscinodiscophyceae</taxon>
        <taxon>Corethrophycidae</taxon>
        <taxon>Corethrales</taxon>
        <taxon>Corethraceae</taxon>
        <taxon>Corethron</taxon>
    </lineage>
</organism>
<feature type="compositionally biased region" description="Polar residues" evidence="1">
    <location>
        <begin position="237"/>
        <end position="249"/>
    </location>
</feature>
<dbReference type="AlphaFoldDB" id="A0A7S1BK06"/>
<evidence type="ECO:0000256" key="2">
    <source>
        <dbReference type="SAM" id="SignalP"/>
    </source>
</evidence>
<accession>A0A7S1BK06</accession>
<feature type="compositionally biased region" description="Basic and acidic residues" evidence="1">
    <location>
        <begin position="278"/>
        <end position="294"/>
    </location>
</feature>
<feature type="region of interest" description="Disordered" evidence="1">
    <location>
        <begin position="588"/>
        <end position="607"/>
    </location>
</feature>